<evidence type="ECO:0000313" key="3">
    <source>
        <dbReference type="EMBL" id="SFM11595.1"/>
    </source>
</evidence>
<dbReference type="STRING" id="254406.SAMN04488042_10434"/>
<accession>A0A1I4N873</accession>
<dbReference type="AlphaFoldDB" id="A0A1I4N873"/>
<dbReference type="EMBL" id="FOTQ01000004">
    <property type="protein sequence ID" value="SFM11595.1"/>
    <property type="molecule type" value="Genomic_DNA"/>
</dbReference>
<feature type="region of interest" description="Disordered" evidence="1">
    <location>
        <begin position="120"/>
        <end position="141"/>
    </location>
</feature>
<feature type="chain" id="PRO_5011653205" description="CopC domain-containing protein" evidence="2">
    <location>
        <begin position="21"/>
        <end position="141"/>
    </location>
</feature>
<dbReference type="OrthoDB" id="7849141at2"/>
<sequence>MKFLATILSGALLTAGAAGAQEFNCTFPKQGVNSWIRGQIIVKFDPATQTASVFDSLINQEFGAPIAAKVSTNNDKRLTVRWRLRNVQTRLGFAPSIDYTLSYLKQTGQANANAIAPLVDEPTRSPFSPGQYSAGGSCAPR</sequence>
<evidence type="ECO:0000256" key="1">
    <source>
        <dbReference type="SAM" id="MobiDB-lite"/>
    </source>
</evidence>
<gene>
    <name evidence="3" type="ORF">SAMN04488042_10434</name>
</gene>
<protein>
    <recommendedName>
        <fullName evidence="5">CopC domain-containing protein</fullName>
    </recommendedName>
</protein>
<dbReference type="RefSeq" id="WP_093093937.1">
    <property type="nucleotide sequence ID" value="NZ_FOTQ01000004.1"/>
</dbReference>
<dbReference type="Proteomes" id="UP000199144">
    <property type="component" value="Unassembled WGS sequence"/>
</dbReference>
<feature type="signal peptide" evidence="2">
    <location>
        <begin position="1"/>
        <end position="20"/>
    </location>
</feature>
<organism evidence="3 4">
    <name type="scientific">Shimia aestuarii</name>
    <dbReference type="NCBI Taxonomy" id="254406"/>
    <lineage>
        <taxon>Bacteria</taxon>
        <taxon>Pseudomonadati</taxon>
        <taxon>Pseudomonadota</taxon>
        <taxon>Alphaproteobacteria</taxon>
        <taxon>Rhodobacterales</taxon>
        <taxon>Roseobacteraceae</taxon>
    </lineage>
</organism>
<proteinExistence type="predicted"/>
<evidence type="ECO:0008006" key="5">
    <source>
        <dbReference type="Google" id="ProtNLM"/>
    </source>
</evidence>
<keyword evidence="4" id="KW-1185">Reference proteome</keyword>
<keyword evidence="2" id="KW-0732">Signal</keyword>
<name>A0A1I4N873_9RHOB</name>
<evidence type="ECO:0000256" key="2">
    <source>
        <dbReference type="SAM" id="SignalP"/>
    </source>
</evidence>
<reference evidence="3 4" key="1">
    <citation type="submission" date="2016-10" db="EMBL/GenBank/DDBJ databases">
        <authorList>
            <person name="de Groot N.N."/>
        </authorList>
    </citation>
    <scope>NUCLEOTIDE SEQUENCE [LARGE SCALE GENOMIC DNA]</scope>
    <source>
        <strain evidence="3 4">DSM 15283</strain>
    </source>
</reference>
<evidence type="ECO:0000313" key="4">
    <source>
        <dbReference type="Proteomes" id="UP000199144"/>
    </source>
</evidence>